<dbReference type="PANTHER" id="PTHR10816">
    <property type="entry name" value="MYELIN TRANSCRIPTION FACTOR 1-RELATED"/>
    <property type="match status" value="1"/>
</dbReference>
<keyword evidence="3" id="KW-0539">Nucleus</keyword>
<feature type="compositionally biased region" description="Low complexity" evidence="4">
    <location>
        <begin position="323"/>
        <end position="335"/>
    </location>
</feature>
<feature type="region of interest" description="Disordered" evidence="4">
    <location>
        <begin position="63"/>
        <end position="100"/>
    </location>
</feature>
<feature type="compositionally biased region" description="Low complexity" evidence="4">
    <location>
        <begin position="304"/>
        <end position="313"/>
    </location>
</feature>
<evidence type="ECO:0000256" key="2">
    <source>
        <dbReference type="ARBA" id="ARBA00010802"/>
    </source>
</evidence>
<feature type="domain" description="Interferon regulatory factor 2-binding protein 1/2-like zinc finger" evidence="5">
    <location>
        <begin position="11"/>
        <end position="62"/>
    </location>
</feature>
<organism evidence="7 8">
    <name type="scientific">Limulus polyphemus</name>
    <name type="common">Atlantic horseshoe crab</name>
    <dbReference type="NCBI Taxonomy" id="6850"/>
    <lineage>
        <taxon>Eukaryota</taxon>
        <taxon>Metazoa</taxon>
        <taxon>Ecdysozoa</taxon>
        <taxon>Arthropoda</taxon>
        <taxon>Chelicerata</taxon>
        <taxon>Merostomata</taxon>
        <taxon>Xiphosura</taxon>
        <taxon>Limulidae</taxon>
        <taxon>Limulus</taxon>
    </lineage>
</organism>
<dbReference type="PANTHER" id="PTHR10816:SF19">
    <property type="entry name" value="PROTEIN INTERACTING WITH TTK69 AND SIN3A, ISOFORM D"/>
    <property type="match status" value="1"/>
</dbReference>
<protein>
    <submittedName>
        <fullName evidence="8">Interferon regulatory factor 2-binding protein-like</fullName>
    </submittedName>
</protein>
<dbReference type="Pfam" id="PF25454">
    <property type="entry name" value="zf-C3HC4_IRF-2BP1_2"/>
    <property type="match status" value="1"/>
</dbReference>
<feature type="region of interest" description="Disordered" evidence="4">
    <location>
        <begin position="302"/>
        <end position="383"/>
    </location>
</feature>
<evidence type="ECO:0000313" key="7">
    <source>
        <dbReference type="Proteomes" id="UP000694941"/>
    </source>
</evidence>
<feature type="domain" description="Interferon regulatory factor 2-binding protein 1/2-like C3HC4 zinc finger" evidence="6">
    <location>
        <begin position="390"/>
        <end position="463"/>
    </location>
</feature>
<evidence type="ECO:0000256" key="1">
    <source>
        <dbReference type="ARBA" id="ARBA00004123"/>
    </source>
</evidence>
<comment type="similarity">
    <text evidence="2">Belongs to the IRF2BP family.</text>
</comment>
<dbReference type="RefSeq" id="XP_013782628.2">
    <property type="nucleotide sequence ID" value="XM_013927174.2"/>
</dbReference>
<evidence type="ECO:0000259" key="5">
    <source>
        <dbReference type="Pfam" id="PF11261"/>
    </source>
</evidence>
<dbReference type="Pfam" id="PF11261">
    <property type="entry name" value="IRF-2BP1_2"/>
    <property type="match status" value="1"/>
</dbReference>
<feature type="compositionally biased region" description="Low complexity" evidence="4">
    <location>
        <begin position="356"/>
        <end position="383"/>
    </location>
</feature>
<feature type="region of interest" description="Disordered" evidence="4">
    <location>
        <begin position="260"/>
        <end position="279"/>
    </location>
</feature>
<evidence type="ECO:0000313" key="8">
    <source>
        <dbReference type="RefSeq" id="XP_013782628.2"/>
    </source>
</evidence>
<keyword evidence="7" id="KW-1185">Reference proteome</keyword>
<accession>A0ABM1BIF2</accession>
<dbReference type="Gene3D" id="1.10.10.1580">
    <property type="entry name" value="Interferon regulatory factor 2-binding protein"/>
    <property type="match status" value="1"/>
</dbReference>
<sequence>MIKMSGLSRGQRQQCYLCDLPRMPWAMLHDFSEPVCRGCVNYEGADRIELVIETARQMKRAHSFQDTKTFKGHQGSLPCRSNSSDSSVMFPSPNGTTSERFVAPESRTRALLDHNNYRISGHQRTEDVTFDPTNVTRHRCSPNLAGRSLPVSLSLVPPSLHVAVSLAGSRASSIPIKRPSDDDDSSSGSENGQKRPHLNDQTIRPQLIRGESLPTAVLGISYNRFKKENALVGRMYSFDSGTATQLKTIGAVPSSGLTSIANTPSSSLSSISSLSNRTISSPEGAIQNGNYSMASLMSVGDCLSSDSTRSASSGGEMSSQVNRPSRPSSATRRSPVSGKKTPVRGRQNSENTTCDTETSSNSTATAVTASTSTTTASTTQSDSQQSAPALKCTLCNERLEDTHFVQCPSVQNHKFCFPCSRESIKSQNEANGNEVYCPSGHKCPLVGSNVPWAFMQGEIATILGNENERKAKKEREA</sequence>
<evidence type="ECO:0000256" key="4">
    <source>
        <dbReference type="SAM" id="MobiDB-lite"/>
    </source>
</evidence>
<gene>
    <name evidence="8" type="primary">LOC106466871</name>
</gene>
<name>A0ABM1BIF2_LIMPO</name>
<comment type="subcellular location">
    <subcellularLocation>
        <location evidence="1">Nucleus</location>
    </subcellularLocation>
</comment>
<dbReference type="InterPro" id="IPR044882">
    <property type="entry name" value="I2BP1/2_C3HC4-RING_sf"/>
</dbReference>
<dbReference type="GeneID" id="106466871"/>
<evidence type="ECO:0000259" key="6">
    <source>
        <dbReference type="Pfam" id="PF25454"/>
    </source>
</evidence>
<feature type="compositionally biased region" description="Polar residues" evidence="4">
    <location>
        <begin position="346"/>
        <end position="355"/>
    </location>
</feature>
<feature type="compositionally biased region" description="Low complexity" evidence="4">
    <location>
        <begin position="262"/>
        <end position="279"/>
    </location>
</feature>
<dbReference type="InterPro" id="IPR057414">
    <property type="entry name" value="Zf-C3HC4_IRF-2BP1_2"/>
</dbReference>
<evidence type="ECO:0000256" key="3">
    <source>
        <dbReference type="ARBA" id="ARBA00023242"/>
    </source>
</evidence>
<proteinExistence type="inferred from homology"/>
<dbReference type="InterPro" id="IPR022750">
    <property type="entry name" value="IRF-2BP1_2-like_Znf"/>
</dbReference>
<feature type="compositionally biased region" description="Polar residues" evidence="4">
    <location>
        <begin position="79"/>
        <end position="99"/>
    </location>
</feature>
<dbReference type="SUPFAM" id="SSF57850">
    <property type="entry name" value="RING/U-box"/>
    <property type="match status" value="1"/>
</dbReference>
<feature type="region of interest" description="Disordered" evidence="4">
    <location>
        <begin position="171"/>
        <end position="205"/>
    </location>
</feature>
<dbReference type="Proteomes" id="UP000694941">
    <property type="component" value="Unplaced"/>
</dbReference>
<reference evidence="8" key="1">
    <citation type="submission" date="2025-08" db="UniProtKB">
        <authorList>
            <consortium name="RefSeq"/>
        </authorList>
    </citation>
    <scope>IDENTIFICATION</scope>
    <source>
        <tissue evidence="8">Muscle</tissue>
    </source>
</reference>